<sequence length="120" mass="13970">MMAALYLQVSIVSQALIFVTRSRSWSFAERPGLLLLFGFVAAQLFCKDRRMWLGLGRCHLALQCGNIYSASLTQICDPLRFKWESLGYPFGKQVFLWFFDSLVLVLTFFFSCKDCFYYKD</sequence>
<evidence type="ECO:0000313" key="2">
    <source>
        <dbReference type="EMBL" id="KAF5948608.1"/>
    </source>
</evidence>
<feature type="transmembrane region" description="Helical" evidence="1">
    <location>
        <begin position="95"/>
        <end position="112"/>
    </location>
</feature>
<comment type="caution">
    <text evidence="2">The sequence shown here is derived from an EMBL/GenBank/DDBJ whole genome shotgun (WGS) entry which is preliminary data.</text>
</comment>
<name>A0A7J7H9Y6_CAMSI</name>
<dbReference type="AlphaFoldDB" id="A0A7J7H9Y6"/>
<evidence type="ECO:0000256" key="1">
    <source>
        <dbReference type="SAM" id="Phobius"/>
    </source>
</evidence>
<proteinExistence type="predicted"/>
<keyword evidence="1" id="KW-0472">Membrane</keyword>
<keyword evidence="3" id="KW-1185">Reference proteome</keyword>
<keyword evidence="1" id="KW-1133">Transmembrane helix</keyword>
<dbReference type="EMBL" id="JACBKZ010000006">
    <property type="protein sequence ID" value="KAF5948608.1"/>
    <property type="molecule type" value="Genomic_DNA"/>
</dbReference>
<gene>
    <name evidence="2" type="ORF">HYC85_014565</name>
</gene>
<reference evidence="2 3" key="2">
    <citation type="submission" date="2020-07" db="EMBL/GenBank/DDBJ databases">
        <title>Genome assembly of wild tea tree DASZ reveals pedigree and selection history of tea varieties.</title>
        <authorList>
            <person name="Zhang W."/>
        </authorList>
    </citation>
    <scope>NUCLEOTIDE SEQUENCE [LARGE SCALE GENOMIC DNA]</scope>
    <source>
        <strain evidence="3">cv. G240</strain>
        <tissue evidence="2">Leaf</tissue>
    </source>
</reference>
<accession>A0A7J7H9Y6</accession>
<organism evidence="2 3">
    <name type="scientific">Camellia sinensis</name>
    <name type="common">Tea plant</name>
    <name type="synonym">Thea sinensis</name>
    <dbReference type="NCBI Taxonomy" id="4442"/>
    <lineage>
        <taxon>Eukaryota</taxon>
        <taxon>Viridiplantae</taxon>
        <taxon>Streptophyta</taxon>
        <taxon>Embryophyta</taxon>
        <taxon>Tracheophyta</taxon>
        <taxon>Spermatophyta</taxon>
        <taxon>Magnoliopsida</taxon>
        <taxon>eudicotyledons</taxon>
        <taxon>Gunneridae</taxon>
        <taxon>Pentapetalae</taxon>
        <taxon>asterids</taxon>
        <taxon>Ericales</taxon>
        <taxon>Theaceae</taxon>
        <taxon>Camellia</taxon>
    </lineage>
</organism>
<dbReference type="Proteomes" id="UP000593564">
    <property type="component" value="Unassembled WGS sequence"/>
</dbReference>
<dbReference type="Gene3D" id="1.20.1110.10">
    <property type="entry name" value="Calcium-transporting ATPase, transmembrane domain"/>
    <property type="match status" value="1"/>
</dbReference>
<protein>
    <submittedName>
        <fullName evidence="2">Uncharacterized protein</fullName>
    </submittedName>
</protein>
<reference evidence="3" key="1">
    <citation type="journal article" date="2020" name="Nat. Commun.">
        <title>Genome assembly of wild tea tree DASZ reveals pedigree and selection history of tea varieties.</title>
        <authorList>
            <person name="Zhang W."/>
            <person name="Zhang Y."/>
            <person name="Qiu H."/>
            <person name="Guo Y."/>
            <person name="Wan H."/>
            <person name="Zhang X."/>
            <person name="Scossa F."/>
            <person name="Alseekh S."/>
            <person name="Zhang Q."/>
            <person name="Wang P."/>
            <person name="Xu L."/>
            <person name="Schmidt M.H."/>
            <person name="Jia X."/>
            <person name="Li D."/>
            <person name="Zhu A."/>
            <person name="Guo F."/>
            <person name="Chen W."/>
            <person name="Ni D."/>
            <person name="Usadel B."/>
            <person name="Fernie A.R."/>
            <person name="Wen W."/>
        </authorList>
    </citation>
    <scope>NUCLEOTIDE SEQUENCE [LARGE SCALE GENOMIC DNA]</scope>
    <source>
        <strain evidence="3">cv. G240</strain>
    </source>
</reference>
<evidence type="ECO:0000313" key="3">
    <source>
        <dbReference type="Proteomes" id="UP000593564"/>
    </source>
</evidence>
<keyword evidence="1" id="KW-0812">Transmembrane</keyword>